<dbReference type="KEGG" id="cliz:G7Y31_01050"/>
<name>A0A7T0KFH1_9CORY</name>
<dbReference type="RefSeq" id="WP_165011119.1">
    <property type="nucleotide sequence ID" value="NZ_CP064954.1"/>
</dbReference>
<dbReference type="NCBIfam" id="TIGR03815">
    <property type="entry name" value="CpaE_hom_Actino"/>
    <property type="match status" value="1"/>
</dbReference>
<dbReference type="InterPro" id="IPR022521">
    <property type="entry name" value="Rv3660c"/>
</dbReference>
<keyword evidence="2" id="KW-1185">Reference proteome</keyword>
<protein>
    <submittedName>
        <fullName evidence="1">Septum formation initiator</fullName>
    </submittedName>
</protein>
<dbReference type="Gene3D" id="3.40.50.300">
    <property type="entry name" value="P-loop containing nucleotide triphosphate hydrolases"/>
    <property type="match status" value="1"/>
</dbReference>
<dbReference type="EMBL" id="CP064954">
    <property type="protein sequence ID" value="QPK79345.1"/>
    <property type="molecule type" value="Genomic_DNA"/>
</dbReference>
<sequence>MTTQTLPSGTHVEADKAFILLALSDPVVTPEAAHAAAATGAEVYTCADPRDIARLIPRARVVIADAATAALVADQIRARERSASGPGGGTPCEVFFVAPEPGPLDYEAALRCHARAAFLLPAEAGELLAALAEAVHNLTPSGSPAGSGTHRRLAVLGACGGAGSSTLAASLARTWAQYRAHGGVSAGGRGAGTPGAGGFGECAAVLIDCHPHAGGLDLMLGIEEHSGVRWPELNIRGGSLDAADIVQALPATSDGIRVLSGARSTVEDPFVLRPQLLETISSALRDTPVVLDGLPVGGAETHEATPTQPGQVRLEQADHVVLLVPAEVRAVAAASTQLARIRAHGVAHSVVVRHRGWSSLDVADVEHVLHADVTAEIPHLRSLPKHIELGGLPLQLPRAVRNPCELIFDAAGWQL</sequence>
<proteinExistence type="predicted"/>
<organism evidence="1 2">
    <name type="scientific">Corynebacterium lizhenjunii</name>
    <dbReference type="NCBI Taxonomy" id="2709394"/>
    <lineage>
        <taxon>Bacteria</taxon>
        <taxon>Bacillati</taxon>
        <taxon>Actinomycetota</taxon>
        <taxon>Actinomycetes</taxon>
        <taxon>Mycobacteriales</taxon>
        <taxon>Corynebacteriaceae</taxon>
        <taxon>Corynebacterium</taxon>
    </lineage>
</organism>
<dbReference type="InterPro" id="IPR027417">
    <property type="entry name" value="P-loop_NTPase"/>
</dbReference>
<dbReference type="AlphaFoldDB" id="A0A7T0KFH1"/>
<evidence type="ECO:0000313" key="1">
    <source>
        <dbReference type="EMBL" id="QPK79345.1"/>
    </source>
</evidence>
<dbReference type="Proteomes" id="UP000594681">
    <property type="component" value="Chromosome"/>
</dbReference>
<dbReference type="SUPFAM" id="SSF52540">
    <property type="entry name" value="P-loop containing nucleoside triphosphate hydrolases"/>
    <property type="match status" value="1"/>
</dbReference>
<reference evidence="1 2" key="1">
    <citation type="submission" date="2020-11" db="EMBL/GenBank/DDBJ databases">
        <title>Corynebacterium sp. ZJ-599.</title>
        <authorList>
            <person name="Zhou J."/>
        </authorList>
    </citation>
    <scope>NUCLEOTIDE SEQUENCE [LARGE SCALE GENOMIC DNA]</scope>
    <source>
        <strain evidence="1 2">ZJ-599</strain>
    </source>
</reference>
<evidence type="ECO:0000313" key="2">
    <source>
        <dbReference type="Proteomes" id="UP000594681"/>
    </source>
</evidence>
<accession>A0A7T0KFH1</accession>
<gene>
    <name evidence="1" type="ORF">G7Y31_01050</name>
</gene>